<dbReference type="InterPro" id="IPR029030">
    <property type="entry name" value="Caspase-like_dom_sf"/>
</dbReference>
<sequence length="221" mass="25015">MSAVDIVLFFSKFAKDNEEGLKASEYDKYVFVFLSTLKSADCIFVGNKDNKECLHMAKVYDEIKTSTFMAGKPKVFIIQADDEGMVKDIEVPQVPQADRKLPQDADRLIIMSTLPQILANIVDKDLGPLDLPTPNLESLIRAVQEKEQSLPISKQSQASFLIQAFVAVVKQCREDDKEVFTNTPYILKMVDERLDPFRARFPHIVFPLPLVTSTLTKPLKF</sequence>
<protein>
    <recommendedName>
        <fullName evidence="1">Peptidase C14 caspase domain-containing protein</fullName>
    </recommendedName>
</protein>
<dbReference type="AlphaFoldDB" id="A0A9D4I2P1"/>
<keyword evidence="3" id="KW-1185">Reference proteome</keyword>
<evidence type="ECO:0000313" key="3">
    <source>
        <dbReference type="Proteomes" id="UP000828390"/>
    </source>
</evidence>
<proteinExistence type="predicted"/>
<evidence type="ECO:0000313" key="2">
    <source>
        <dbReference type="EMBL" id="KAH3748076.1"/>
    </source>
</evidence>
<dbReference type="Pfam" id="PF00656">
    <property type="entry name" value="Peptidase_C14"/>
    <property type="match status" value="1"/>
</dbReference>
<dbReference type="Gene3D" id="3.40.50.1460">
    <property type="match status" value="1"/>
</dbReference>
<dbReference type="InterPro" id="IPR011600">
    <property type="entry name" value="Pept_C14_caspase"/>
</dbReference>
<dbReference type="EMBL" id="JAIWYP010000010">
    <property type="protein sequence ID" value="KAH3748076.1"/>
    <property type="molecule type" value="Genomic_DNA"/>
</dbReference>
<gene>
    <name evidence="2" type="ORF">DPMN_182513</name>
</gene>
<name>A0A9D4I2P1_DREPO</name>
<dbReference type="Proteomes" id="UP000828390">
    <property type="component" value="Unassembled WGS sequence"/>
</dbReference>
<comment type="caution">
    <text evidence="2">The sequence shown here is derived from an EMBL/GenBank/DDBJ whole genome shotgun (WGS) entry which is preliminary data.</text>
</comment>
<feature type="domain" description="Peptidase C14 caspase" evidence="1">
    <location>
        <begin position="31"/>
        <end position="184"/>
    </location>
</feature>
<evidence type="ECO:0000259" key="1">
    <source>
        <dbReference type="Pfam" id="PF00656"/>
    </source>
</evidence>
<dbReference type="SUPFAM" id="SSF52129">
    <property type="entry name" value="Caspase-like"/>
    <property type="match status" value="1"/>
</dbReference>
<dbReference type="GO" id="GO:0004197">
    <property type="term" value="F:cysteine-type endopeptidase activity"/>
    <property type="evidence" value="ECO:0007669"/>
    <property type="project" value="InterPro"/>
</dbReference>
<dbReference type="GO" id="GO:0006508">
    <property type="term" value="P:proteolysis"/>
    <property type="evidence" value="ECO:0007669"/>
    <property type="project" value="InterPro"/>
</dbReference>
<reference evidence="2" key="2">
    <citation type="submission" date="2020-11" db="EMBL/GenBank/DDBJ databases">
        <authorList>
            <person name="McCartney M.A."/>
            <person name="Auch B."/>
            <person name="Kono T."/>
            <person name="Mallez S."/>
            <person name="Becker A."/>
            <person name="Gohl D.M."/>
            <person name="Silverstein K.A.T."/>
            <person name="Koren S."/>
            <person name="Bechman K.B."/>
            <person name="Herman A."/>
            <person name="Abrahante J.E."/>
            <person name="Garbe J."/>
        </authorList>
    </citation>
    <scope>NUCLEOTIDE SEQUENCE</scope>
    <source>
        <strain evidence="2">Duluth1</strain>
        <tissue evidence="2">Whole animal</tissue>
    </source>
</reference>
<reference evidence="2" key="1">
    <citation type="journal article" date="2019" name="bioRxiv">
        <title>The Genome of the Zebra Mussel, Dreissena polymorpha: A Resource for Invasive Species Research.</title>
        <authorList>
            <person name="McCartney M.A."/>
            <person name="Auch B."/>
            <person name="Kono T."/>
            <person name="Mallez S."/>
            <person name="Zhang Y."/>
            <person name="Obille A."/>
            <person name="Becker A."/>
            <person name="Abrahante J.E."/>
            <person name="Garbe J."/>
            <person name="Badalamenti J.P."/>
            <person name="Herman A."/>
            <person name="Mangelson H."/>
            <person name="Liachko I."/>
            <person name="Sullivan S."/>
            <person name="Sone E.D."/>
            <person name="Koren S."/>
            <person name="Silverstein K.A.T."/>
            <person name="Beckman K.B."/>
            <person name="Gohl D.M."/>
        </authorList>
    </citation>
    <scope>NUCLEOTIDE SEQUENCE</scope>
    <source>
        <strain evidence="2">Duluth1</strain>
        <tissue evidence="2">Whole animal</tissue>
    </source>
</reference>
<accession>A0A9D4I2P1</accession>
<organism evidence="2 3">
    <name type="scientific">Dreissena polymorpha</name>
    <name type="common">Zebra mussel</name>
    <name type="synonym">Mytilus polymorpha</name>
    <dbReference type="NCBI Taxonomy" id="45954"/>
    <lineage>
        <taxon>Eukaryota</taxon>
        <taxon>Metazoa</taxon>
        <taxon>Spiralia</taxon>
        <taxon>Lophotrochozoa</taxon>
        <taxon>Mollusca</taxon>
        <taxon>Bivalvia</taxon>
        <taxon>Autobranchia</taxon>
        <taxon>Heteroconchia</taxon>
        <taxon>Euheterodonta</taxon>
        <taxon>Imparidentia</taxon>
        <taxon>Neoheterodontei</taxon>
        <taxon>Myida</taxon>
        <taxon>Dreissenoidea</taxon>
        <taxon>Dreissenidae</taxon>
        <taxon>Dreissena</taxon>
    </lineage>
</organism>